<evidence type="ECO:0000313" key="1">
    <source>
        <dbReference type="EMBL" id="MFC3075693.1"/>
    </source>
</evidence>
<name>A0ABV7DN82_9HYPH</name>
<dbReference type="RefSeq" id="WP_257318420.1">
    <property type="nucleotide sequence ID" value="NZ_JANFDG010000055.1"/>
</dbReference>
<organism evidence="1 2">
    <name type="scientific">Shinella pollutisoli</name>
    <dbReference type="NCBI Taxonomy" id="2250594"/>
    <lineage>
        <taxon>Bacteria</taxon>
        <taxon>Pseudomonadati</taxon>
        <taxon>Pseudomonadota</taxon>
        <taxon>Alphaproteobacteria</taxon>
        <taxon>Hyphomicrobiales</taxon>
        <taxon>Rhizobiaceae</taxon>
        <taxon>Shinella</taxon>
    </lineage>
</organism>
<dbReference type="EMBL" id="JBHRSP010000039">
    <property type="protein sequence ID" value="MFC3075693.1"/>
    <property type="molecule type" value="Genomic_DNA"/>
</dbReference>
<comment type="caution">
    <text evidence="1">The sequence shown here is derived from an EMBL/GenBank/DDBJ whole genome shotgun (WGS) entry which is preliminary data.</text>
</comment>
<dbReference type="Proteomes" id="UP001595377">
    <property type="component" value="Unassembled WGS sequence"/>
</dbReference>
<proteinExistence type="predicted"/>
<reference evidence="2" key="1">
    <citation type="journal article" date="2019" name="Int. J. Syst. Evol. Microbiol.">
        <title>The Global Catalogue of Microorganisms (GCM) 10K type strain sequencing project: providing services to taxonomists for standard genome sequencing and annotation.</title>
        <authorList>
            <consortium name="The Broad Institute Genomics Platform"/>
            <consortium name="The Broad Institute Genome Sequencing Center for Infectious Disease"/>
            <person name="Wu L."/>
            <person name="Ma J."/>
        </authorList>
    </citation>
    <scope>NUCLEOTIDE SEQUENCE [LARGE SCALE GENOMIC DNA]</scope>
    <source>
        <strain evidence="2">KCTC 52677</strain>
    </source>
</reference>
<sequence>MGLDYIRRDTGKPWRKRWNGGLDRLKSPTLFDLSITEASHRVTVELAPGARVSIGDTCLVERSSGELAVTKGLHAVGRIRNPASEINAAVATGKGFVEAHVTHVGLFGDTAEVNFK</sequence>
<evidence type="ECO:0000313" key="2">
    <source>
        <dbReference type="Proteomes" id="UP001595377"/>
    </source>
</evidence>
<keyword evidence="2" id="KW-1185">Reference proteome</keyword>
<protein>
    <submittedName>
        <fullName evidence="1">Uncharacterized protein</fullName>
    </submittedName>
</protein>
<gene>
    <name evidence="1" type="ORF">ACFOHH_21460</name>
</gene>
<accession>A0ABV7DN82</accession>